<evidence type="ECO:0000313" key="2">
    <source>
        <dbReference type="EMBL" id="VCX04247.1"/>
    </source>
</evidence>
<dbReference type="EMBL" id="CYRY02029814">
    <property type="protein sequence ID" value="VCX04247.1"/>
    <property type="molecule type" value="Genomic_DNA"/>
</dbReference>
<feature type="compositionally biased region" description="Basic and acidic residues" evidence="1">
    <location>
        <begin position="19"/>
        <end position="30"/>
    </location>
</feature>
<comment type="caution">
    <text evidence="2">The sequence shown here is derived from an EMBL/GenBank/DDBJ whole genome shotgun (WGS) entry which is preliminary data.</text>
</comment>
<gene>
    <name evidence="2" type="ORF">BN2614_LOCUS4</name>
</gene>
<name>A0A9X9Q3K5_GULGU</name>
<proteinExistence type="predicted"/>
<feature type="compositionally biased region" description="Polar residues" evidence="1">
    <location>
        <begin position="31"/>
        <end position="48"/>
    </location>
</feature>
<keyword evidence="3" id="KW-1185">Reference proteome</keyword>
<feature type="compositionally biased region" description="Basic and acidic residues" evidence="1">
    <location>
        <begin position="51"/>
        <end position="64"/>
    </location>
</feature>
<accession>A0A9X9Q3K5</accession>
<dbReference type="Proteomes" id="UP000269945">
    <property type="component" value="Unassembled WGS sequence"/>
</dbReference>
<evidence type="ECO:0000256" key="1">
    <source>
        <dbReference type="SAM" id="MobiDB-lite"/>
    </source>
</evidence>
<feature type="compositionally biased region" description="Basic residues" evidence="1">
    <location>
        <begin position="91"/>
        <end position="100"/>
    </location>
</feature>
<sequence>MSRAGNSAACRTPTVSCGENERGPESRDCSNTRPGPRPSTHQPFSSAGQLGRREQAGAREEDRSLSPSQELGMTSVEAGAERLTDLPKVGRQVHSRAHPS</sequence>
<organism evidence="2 3">
    <name type="scientific">Gulo gulo</name>
    <name type="common">Wolverine</name>
    <name type="synonym">Gluton</name>
    <dbReference type="NCBI Taxonomy" id="48420"/>
    <lineage>
        <taxon>Eukaryota</taxon>
        <taxon>Metazoa</taxon>
        <taxon>Chordata</taxon>
        <taxon>Craniata</taxon>
        <taxon>Vertebrata</taxon>
        <taxon>Euteleostomi</taxon>
        <taxon>Mammalia</taxon>
        <taxon>Eutheria</taxon>
        <taxon>Laurasiatheria</taxon>
        <taxon>Carnivora</taxon>
        <taxon>Caniformia</taxon>
        <taxon>Musteloidea</taxon>
        <taxon>Mustelidae</taxon>
        <taxon>Guloninae</taxon>
        <taxon>Gulo</taxon>
    </lineage>
</organism>
<dbReference type="AlphaFoldDB" id="A0A9X9Q3K5"/>
<feature type="non-terminal residue" evidence="2">
    <location>
        <position position="100"/>
    </location>
</feature>
<reference evidence="2 3" key="1">
    <citation type="submission" date="2018-10" db="EMBL/GenBank/DDBJ databases">
        <authorList>
            <person name="Ekblom R."/>
            <person name="Jareborg N."/>
        </authorList>
    </citation>
    <scope>NUCLEOTIDE SEQUENCE [LARGE SCALE GENOMIC DNA]</scope>
    <source>
        <tissue evidence="2">Muscle</tissue>
    </source>
</reference>
<protein>
    <submittedName>
        <fullName evidence="2">Uncharacterized protein</fullName>
    </submittedName>
</protein>
<evidence type="ECO:0000313" key="3">
    <source>
        <dbReference type="Proteomes" id="UP000269945"/>
    </source>
</evidence>
<feature type="region of interest" description="Disordered" evidence="1">
    <location>
        <begin position="1"/>
        <end position="100"/>
    </location>
</feature>